<evidence type="ECO:0000256" key="1">
    <source>
        <dbReference type="SAM" id="Phobius"/>
    </source>
</evidence>
<evidence type="ECO:0000313" key="2">
    <source>
        <dbReference type="EMBL" id="PZX41092.1"/>
    </source>
</evidence>
<keyword evidence="3" id="KW-1185">Reference proteome</keyword>
<dbReference type="EMBL" id="QKZR01000002">
    <property type="protein sequence ID" value="PZX41092.1"/>
    <property type="molecule type" value="Genomic_DNA"/>
</dbReference>
<feature type="transmembrane region" description="Helical" evidence="1">
    <location>
        <begin position="40"/>
        <end position="60"/>
    </location>
</feature>
<organism evidence="2 3">
    <name type="scientific">Nonlabens dokdonensis</name>
    <dbReference type="NCBI Taxonomy" id="328515"/>
    <lineage>
        <taxon>Bacteria</taxon>
        <taxon>Pseudomonadati</taxon>
        <taxon>Bacteroidota</taxon>
        <taxon>Flavobacteriia</taxon>
        <taxon>Flavobacteriales</taxon>
        <taxon>Flavobacteriaceae</taxon>
        <taxon>Nonlabens</taxon>
    </lineage>
</organism>
<accession>A0ABX5PZ15</accession>
<sequence>MSTTMKFLMLNNIIQGGSSTQWDAQHAFDEGTNSSSSYGILRFIVLLVLFVFALFVWGSFMGKKK</sequence>
<reference evidence="2 3" key="1">
    <citation type="submission" date="2018-06" db="EMBL/GenBank/DDBJ databases">
        <title>Genomic Encyclopedia of Archaeal and Bacterial Type Strains, Phase II (KMG-II): from individual species to whole genera.</title>
        <authorList>
            <person name="Goeker M."/>
        </authorList>
    </citation>
    <scope>NUCLEOTIDE SEQUENCE [LARGE SCALE GENOMIC DNA]</scope>
    <source>
        <strain evidence="2 3">DSM 17205</strain>
    </source>
</reference>
<evidence type="ECO:0000313" key="3">
    <source>
        <dbReference type="Proteomes" id="UP000248584"/>
    </source>
</evidence>
<gene>
    <name evidence="2" type="ORF">LX97_01873</name>
</gene>
<keyword evidence="1" id="KW-0812">Transmembrane</keyword>
<keyword evidence="1" id="KW-0472">Membrane</keyword>
<proteinExistence type="predicted"/>
<keyword evidence="1" id="KW-1133">Transmembrane helix</keyword>
<name>A0ABX5PZ15_9FLAO</name>
<dbReference type="Proteomes" id="UP000248584">
    <property type="component" value="Unassembled WGS sequence"/>
</dbReference>
<comment type="caution">
    <text evidence="2">The sequence shown here is derived from an EMBL/GenBank/DDBJ whole genome shotgun (WGS) entry which is preliminary data.</text>
</comment>
<protein>
    <submittedName>
        <fullName evidence="2">Uncharacterized protein</fullName>
    </submittedName>
</protein>